<evidence type="ECO:0000256" key="1">
    <source>
        <dbReference type="ARBA" id="ARBA00004604"/>
    </source>
</evidence>
<gene>
    <name evidence="8" type="primary">UTP11</name>
    <name evidence="8" type="ORF">TR165227</name>
</gene>
<evidence type="ECO:0000256" key="3">
    <source>
        <dbReference type="ARBA" id="ARBA00022552"/>
    </source>
</evidence>
<comment type="subunit">
    <text evidence="5">Component of the ribosomal small subunit (SSU) processome.</text>
</comment>
<evidence type="ECO:0000256" key="2">
    <source>
        <dbReference type="ARBA" id="ARBA00008105"/>
    </source>
</evidence>
<keyword evidence="4 5" id="KW-0539">Nucleus</keyword>
<dbReference type="Pfam" id="PF03998">
    <property type="entry name" value="Utp11"/>
    <property type="match status" value="1"/>
</dbReference>
<dbReference type="PANTHER" id="PTHR12838:SF0">
    <property type="entry name" value="U3 SMALL NUCLEOLAR RNA-ASSOCIATED PROTEIN 11-RELATED"/>
    <property type="match status" value="1"/>
</dbReference>
<dbReference type="AlphaFoldDB" id="A0A0X3NYB1"/>
<comment type="similarity">
    <text evidence="2 5">Belongs to the UTP11 family.</text>
</comment>
<evidence type="ECO:0000256" key="4">
    <source>
        <dbReference type="ARBA" id="ARBA00023242"/>
    </source>
</evidence>
<feature type="coiled-coil region" evidence="6">
    <location>
        <begin position="181"/>
        <end position="208"/>
    </location>
</feature>
<dbReference type="GO" id="GO:0006364">
    <property type="term" value="P:rRNA processing"/>
    <property type="evidence" value="ECO:0007669"/>
    <property type="project" value="UniProtKB-UniRule"/>
</dbReference>
<keyword evidence="6" id="KW-0175">Coiled coil</keyword>
<evidence type="ECO:0000313" key="8">
    <source>
        <dbReference type="EMBL" id="JAP44771.1"/>
    </source>
</evidence>
<name>A0A0X3NYB1_SCHSO</name>
<feature type="region of interest" description="Disordered" evidence="7">
    <location>
        <begin position="1"/>
        <end position="26"/>
    </location>
</feature>
<feature type="compositionally biased region" description="Basic residues" evidence="7">
    <location>
        <begin position="9"/>
        <end position="18"/>
    </location>
</feature>
<comment type="subcellular location">
    <subcellularLocation>
        <location evidence="1 5">Nucleus</location>
        <location evidence="1 5">Nucleolus</location>
    </subcellularLocation>
</comment>
<dbReference type="EMBL" id="GEEE01018454">
    <property type="protein sequence ID" value="JAP44771.1"/>
    <property type="molecule type" value="Transcribed_RNA"/>
</dbReference>
<evidence type="ECO:0000256" key="7">
    <source>
        <dbReference type="SAM" id="MobiDB-lite"/>
    </source>
</evidence>
<reference evidence="8" key="1">
    <citation type="submission" date="2016-01" db="EMBL/GenBank/DDBJ databases">
        <title>Reference transcriptome for the parasite Schistocephalus solidus: insights into the molecular evolution of parasitism.</title>
        <authorList>
            <person name="Hebert F.O."/>
            <person name="Grambauer S."/>
            <person name="Barber I."/>
            <person name="Landry C.R."/>
            <person name="Aubin-Horth N."/>
        </authorList>
    </citation>
    <scope>NUCLEOTIDE SEQUENCE</scope>
</reference>
<evidence type="ECO:0000256" key="6">
    <source>
        <dbReference type="SAM" id="Coils"/>
    </source>
</evidence>
<proteinExistence type="inferred from homology"/>
<dbReference type="PANTHER" id="PTHR12838">
    <property type="entry name" value="U3 SMALL NUCLEOLAR RNA-ASSOCIATED PROTEIN 11"/>
    <property type="match status" value="1"/>
</dbReference>
<protein>
    <recommendedName>
        <fullName evidence="5">U3 small nucleolar RNA-associated protein 11</fullName>
        <shortName evidence="5">U3 snoRNA-associated protein 11</shortName>
    </recommendedName>
</protein>
<organism evidence="8">
    <name type="scientific">Schistocephalus solidus</name>
    <name type="common">Tapeworm</name>
    <dbReference type="NCBI Taxonomy" id="70667"/>
    <lineage>
        <taxon>Eukaryota</taxon>
        <taxon>Metazoa</taxon>
        <taxon>Spiralia</taxon>
        <taxon>Lophotrochozoa</taxon>
        <taxon>Platyhelminthes</taxon>
        <taxon>Cestoda</taxon>
        <taxon>Eucestoda</taxon>
        <taxon>Diphyllobothriidea</taxon>
        <taxon>Diphyllobothriidae</taxon>
        <taxon>Schistocephalus</taxon>
    </lineage>
</organism>
<evidence type="ECO:0000256" key="5">
    <source>
        <dbReference type="PIRNR" id="PIRNR015952"/>
    </source>
</evidence>
<dbReference type="GO" id="GO:0032040">
    <property type="term" value="C:small-subunit processome"/>
    <property type="evidence" value="ECO:0007669"/>
    <property type="project" value="UniProtKB-UniRule"/>
</dbReference>
<sequence>MPFASFKNIQKKNARLHRERAQPAARAKLGILPKKKDFILRSRDEESKRNRIRELKRKALTKNEDEFYFAMQNSKLTAEKGYTPLNTEKEYSEVVLKEMLTHDVSFLNRELQIEISKIADLESRLNLLPADPSVTSKRLGPKRTVFVGSVEEARVVKSSLETTVPTRVCAKLKNDELEEFMSLQENGYRELSERLDRAEKLKLAIQQRAAKYNVLNNKSVRYKVESKATKHHPPVYKFEPKRYR</sequence>
<keyword evidence="3 5" id="KW-0698">rRNA processing</keyword>
<accession>A0A0X3NYB1</accession>
<dbReference type="InterPro" id="IPR007144">
    <property type="entry name" value="SSU_processome_Utp11"/>
</dbReference>
<comment type="function">
    <text evidence="5">Involved in nucleolar processing of pre-18S ribosomal RNA.</text>
</comment>
<dbReference type="PIRSF" id="PIRSF015952">
    <property type="entry name" value="U3snoRNP11"/>
    <property type="match status" value="1"/>
</dbReference>